<evidence type="ECO:0000259" key="5">
    <source>
        <dbReference type="PROSITE" id="PS50931"/>
    </source>
</evidence>
<evidence type="ECO:0000313" key="7">
    <source>
        <dbReference type="Proteomes" id="UP000807825"/>
    </source>
</evidence>
<dbReference type="Pfam" id="PF00126">
    <property type="entry name" value="HTH_1"/>
    <property type="match status" value="1"/>
</dbReference>
<gene>
    <name evidence="6" type="ORF">HY912_08605</name>
</gene>
<evidence type="ECO:0000256" key="2">
    <source>
        <dbReference type="ARBA" id="ARBA00023015"/>
    </source>
</evidence>
<reference evidence="6" key="1">
    <citation type="submission" date="2020-07" db="EMBL/GenBank/DDBJ databases">
        <title>Huge and variable diversity of episymbiotic CPR bacteria and DPANN archaea in groundwater ecosystems.</title>
        <authorList>
            <person name="He C.Y."/>
            <person name="Keren R."/>
            <person name="Whittaker M."/>
            <person name="Farag I.F."/>
            <person name="Doudna J."/>
            <person name="Cate J.H.D."/>
            <person name="Banfield J.F."/>
        </authorList>
    </citation>
    <scope>NUCLEOTIDE SEQUENCE</scope>
    <source>
        <strain evidence="6">NC_groundwater_1664_Pr3_B-0.1um_52_9</strain>
    </source>
</reference>
<comment type="caution">
    <text evidence="6">The sequence shown here is derived from an EMBL/GenBank/DDBJ whole genome shotgun (WGS) entry which is preliminary data.</text>
</comment>
<protein>
    <submittedName>
        <fullName evidence="6">LysR family transcriptional regulator</fullName>
    </submittedName>
</protein>
<dbReference type="Proteomes" id="UP000807825">
    <property type="component" value="Unassembled WGS sequence"/>
</dbReference>
<keyword evidence="2" id="KW-0805">Transcription regulation</keyword>
<accession>A0A9D6Z5V9</accession>
<evidence type="ECO:0000256" key="1">
    <source>
        <dbReference type="ARBA" id="ARBA00009437"/>
    </source>
</evidence>
<dbReference type="GO" id="GO:0032993">
    <property type="term" value="C:protein-DNA complex"/>
    <property type="evidence" value="ECO:0007669"/>
    <property type="project" value="TreeGrafter"/>
</dbReference>
<evidence type="ECO:0000256" key="4">
    <source>
        <dbReference type="ARBA" id="ARBA00023163"/>
    </source>
</evidence>
<dbReference type="PANTHER" id="PTHR30346:SF0">
    <property type="entry name" value="HCA OPERON TRANSCRIPTIONAL ACTIVATOR HCAR"/>
    <property type="match status" value="1"/>
</dbReference>
<keyword evidence="4" id="KW-0804">Transcription</keyword>
<dbReference type="Gene3D" id="3.40.190.10">
    <property type="entry name" value="Periplasmic binding protein-like II"/>
    <property type="match status" value="2"/>
</dbReference>
<dbReference type="InterPro" id="IPR036388">
    <property type="entry name" value="WH-like_DNA-bd_sf"/>
</dbReference>
<sequence length="297" mass="32527">MEVRHLRYFIAVAEELHFGRAAQRVNICQPPLSQQIKDLEQELGVALFCRNHKKVSLTDAGAAFLEDARDILRRVELAAERARSVGRGALGRITMGLVLPALDTFLLDAIREFRASNPGIEIQLLELGTLAQLKALAAGDIQVGVMRLFQQDTKGLVAERILEEPYVLALPSKHRLASLKEVPIGALDNESFILFPRRTHPALYDKIIACCSAAGCTPTIEQEATTKVTAIALVAAGIGIALVPASTRKQHRFGVVYRPILGDLPVVELSLVWKEGTESAALYKLIDTVIERSILPI</sequence>
<proteinExistence type="inferred from homology"/>
<dbReference type="PROSITE" id="PS50931">
    <property type="entry name" value="HTH_LYSR"/>
    <property type="match status" value="1"/>
</dbReference>
<dbReference type="GO" id="GO:0003700">
    <property type="term" value="F:DNA-binding transcription factor activity"/>
    <property type="evidence" value="ECO:0007669"/>
    <property type="project" value="InterPro"/>
</dbReference>
<organism evidence="6 7">
    <name type="scientific">Desulfomonile tiedjei</name>
    <dbReference type="NCBI Taxonomy" id="2358"/>
    <lineage>
        <taxon>Bacteria</taxon>
        <taxon>Pseudomonadati</taxon>
        <taxon>Thermodesulfobacteriota</taxon>
        <taxon>Desulfomonilia</taxon>
        <taxon>Desulfomonilales</taxon>
        <taxon>Desulfomonilaceae</taxon>
        <taxon>Desulfomonile</taxon>
    </lineage>
</organism>
<dbReference type="InterPro" id="IPR005119">
    <property type="entry name" value="LysR_subst-bd"/>
</dbReference>
<name>A0A9D6Z5V9_9BACT</name>
<dbReference type="AlphaFoldDB" id="A0A9D6Z5V9"/>
<dbReference type="Pfam" id="PF03466">
    <property type="entry name" value="LysR_substrate"/>
    <property type="match status" value="1"/>
</dbReference>
<dbReference type="EMBL" id="JACRDE010000232">
    <property type="protein sequence ID" value="MBI5249541.1"/>
    <property type="molecule type" value="Genomic_DNA"/>
</dbReference>
<dbReference type="Gene3D" id="1.10.10.10">
    <property type="entry name" value="Winged helix-like DNA-binding domain superfamily/Winged helix DNA-binding domain"/>
    <property type="match status" value="1"/>
</dbReference>
<keyword evidence="3" id="KW-0238">DNA-binding</keyword>
<dbReference type="PANTHER" id="PTHR30346">
    <property type="entry name" value="TRANSCRIPTIONAL DUAL REGULATOR HCAR-RELATED"/>
    <property type="match status" value="1"/>
</dbReference>
<dbReference type="SUPFAM" id="SSF46785">
    <property type="entry name" value="Winged helix' DNA-binding domain"/>
    <property type="match status" value="1"/>
</dbReference>
<feature type="domain" description="HTH lysR-type" evidence="5">
    <location>
        <begin position="1"/>
        <end position="58"/>
    </location>
</feature>
<dbReference type="GO" id="GO:0003677">
    <property type="term" value="F:DNA binding"/>
    <property type="evidence" value="ECO:0007669"/>
    <property type="project" value="UniProtKB-KW"/>
</dbReference>
<evidence type="ECO:0000256" key="3">
    <source>
        <dbReference type="ARBA" id="ARBA00023125"/>
    </source>
</evidence>
<dbReference type="InterPro" id="IPR000847">
    <property type="entry name" value="LysR_HTH_N"/>
</dbReference>
<dbReference type="PRINTS" id="PR00039">
    <property type="entry name" value="HTHLYSR"/>
</dbReference>
<evidence type="ECO:0000313" key="6">
    <source>
        <dbReference type="EMBL" id="MBI5249541.1"/>
    </source>
</evidence>
<dbReference type="FunFam" id="1.10.10.10:FF:000001">
    <property type="entry name" value="LysR family transcriptional regulator"/>
    <property type="match status" value="1"/>
</dbReference>
<dbReference type="SUPFAM" id="SSF53850">
    <property type="entry name" value="Periplasmic binding protein-like II"/>
    <property type="match status" value="1"/>
</dbReference>
<comment type="similarity">
    <text evidence="1">Belongs to the LysR transcriptional regulatory family.</text>
</comment>
<dbReference type="CDD" id="cd08414">
    <property type="entry name" value="PBP2_LTTR_aromatics_like"/>
    <property type="match status" value="1"/>
</dbReference>
<dbReference type="InterPro" id="IPR036390">
    <property type="entry name" value="WH_DNA-bd_sf"/>
</dbReference>